<dbReference type="EMBL" id="JAHRIQ010059464">
    <property type="protein sequence ID" value="MEQ2240596.1"/>
    <property type="molecule type" value="Genomic_DNA"/>
</dbReference>
<reference evidence="1 2" key="1">
    <citation type="submission" date="2021-06" db="EMBL/GenBank/DDBJ databases">
        <authorList>
            <person name="Palmer J.M."/>
        </authorList>
    </citation>
    <scope>NUCLEOTIDE SEQUENCE [LARGE SCALE GENOMIC DNA]</scope>
    <source>
        <strain evidence="2">if_2019</strain>
        <tissue evidence="1">Muscle</tissue>
    </source>
</reference>
<name>A0ABV0U7A3_9TELE</name>
<evidence type="ECO:0000313" key="2">
    <source>
        <dbReference type="Proteomes" id="UP001482620"/>
    </source>
</evidence>
<organism evidence="1 2">
    <name type="scientific">Ilyodon furcidens</name>
    <name type="common">goldbreast splitfin</name>
    <dbReference type="NCBI Taxonomy" id="33524"/>
    <lineage>
        <taxon>Eukaryota</taxon>
        <taxon>Metazoa</taxon>
        <taxon>Chordata</taxon>
        <taxon>Craniata</taxon>
        <taxon>Vertebrata</taxon>
        <taxon>Euteleostomi</taxon>
        <taxon>Actinopterygii</taxon>
        <taxon>Neopterygii</taxon>
        <taxon>Teleostei</taxon>
        <taxon>Neoteleostei</taxon>
        <taxon>Acanthomorphata</taxon>
        <taxon>Ovalentaria</taxon>
        <taxon>Atherinomorphae</taxon>
        <taxon>Cyprinodontiformes</taxon>
        <taxon>Goodeidae</taxon>
        <taxon>Ilyodon</taxon>
    </lineage>
</organism>
<sequence length="108" mass="12284">MGSQFSSASSGVWNLQLQSKWLFGCVAHLIYEAMKYCPVFLFHSIVLCPHEKQWPHPRRPGKFGLEPPLYGRSKAEDDLLGAKRRELWRADRQRVEAMKGSLKAAVGV</sequence>
<comment type="caution">
    <text evidence="1">The sequence shown here is derived from an EMBL/GenBank/DDBJ whole genome shotgun (WGS) entry which is preliminary data.</text>
</comment>
<protein>
    <submittedName>
        <fullName evidence="1">Uncharacterized protein</fullName>
    </submittedName>
</protein>
<keyword evidence="2" id="KW-1185">Reference proteome</keyword>
<dbReference type="Proteomes" id="UP001482620">
    <property type="component" value="Unassembled WGS sequence"/>
</dbReference>
<accession>A0ABV0U7A3</accession>
<gene>
    <name evidence="1" type="ORF">ILYODFUR_016730</name>
</gene>
<evidence type="ECO:0000313" key="1">
    <source>
        <dbReference type="EMBL" id="MEQ2240596.1"/>
    </source>
</evidence>
<proteinExistence type="predicted"/>